<evidence type="ECO:0000313" key="2">
    <source>
        <dbReference type="Proteomes" id="UP001281761"/>
    </source>
</evidence>
<reference evidence="1 2" key="1">
    <citation type="journal article" date="2022" name="bioRxiv">
        <title>Genomics of Preaxostyla Flagellates Illuminates Evolutionary Transitions and the Path Towards Mitochondrial Loss.</title>
        <authorList>
            <person name="Novak L.V.F."/>
            <person name="Treitli S.C."/>
            <person name="Pyrih J."/>
            <person name="Halakuc P."/>
            <person name="Pipaliya S.V."/>
            <person name="Vacek V."/>
            <person name="Brzon O."/>
            <person name="Soukal P."/>
            <person name="Eme L."/>
            <person name="Dacks J.B."/>
            <person name="Karnkowska A."/>
            <person name="Elias M."/>
            <person name="Hampl V."/>
        </authorList>
    </citation>
    <scope>NUCLEOTIDE SEQUENCE [LARGE SCALE GENOMIC DNA]</scope>
    <source>
        <strain evidence="1">NAU3</strain>
        <tissue evidence="1">Gut</tissue>
    </source>
</reference>
<protein>
    <submittedName>
        <fullName evidence="1">Uncharacterized protein</fullName>
    </submittedName>
</protein>
<evidence type="ECO:0000313" key="1">
    <source>
        <dbReference type="EMBL" id="KAK2948151.1"/>
    </source>
</evidence>
<comment type="caution">
    <text evidence="1">The sequence shown here is derived from an EMBL/GenBank/DDBJ whole genome shotgun (WGS) entry which is preliminary data.</text>
</comment>
<organism evidence="1 2">
    <name type="scientific">Blattamonas nauphoetae</name>
    <dbReference type="NCBI Taxonomy" id="2049346"/>
    <lineage>
        <taxon>Eukaryota</taxon>
        <taxon>Metamonada</taxon>
        <taxon>Preaxostyla</taxon>
        <taxon>Oxymonadida</taxon>
        <taxon>Blattamonas</taxon>
    </lineage>
</organism>
<dbReference type="EMBL" id="JARBJD010000183">
    <property type="protein sequence ID" value="KAK2948151.1"/>
    <property type="molecule type" value="Genomic_DNA"/>
</dbReference>
<proteinExistence type="predicted"/>
<name>A0ABQ9X7X6_9EUKA</name>
<accession>A0ABQ9X7X6</accession>
<gene>
    <name evidence="1" type="ORF">BLNAU_16951</name>
</gene>
<keyword evidence="2" id="KW-1185">Reference proteome</keyword>
<sequence>MSDALDPLFSTNQLSYSDVDAIVLLSADDGWSVSIGRPNTSAPALPLDQHFENHVLFRTRVCGIVSTEMADDELPTLCTSLNLDHVICSVAPFLNTITPLRELDENEWNEHAEISNTPSSESNVTNPAFPSKSTCWFLNDDDTIWMCCPFFASYSGTACINPHPSNDDDAIFTDKADSAGTTHNSNAASQFLKFDDLIVTERISLICLAGASSSASSFPNTGKYEMSLNEDDEISTVLVCVEHNIGVNDVACTFRNDDAFTRTEDPSVEQSTSGTSTVVDSMSKFVNPTVPPATIAIGDATTLSIHTHFTKSNDESDEIVTNESALFIDRVAFSNLCESLKTAKRQREAASG</sequence>
<dbReference type="Proteomes" id="UP001281761">
    <property type="component" value="Unassembled WGS sequence"/>
</dbReference>